<dbReference type="InterPro" id="IPR000582">
    <property type="entry name" value="Acyl-CoA-binding_protein"/>
</dbReference>
<dbReference type="RefSeq" id="XP_040763602.1">
    <property type="nucleotide sequence ID" value="XM_040904502.1"/>
</dbReference>
<dbReference type="PANTHER" id="PTHR24119:SF0">
    <property type="entry name" value="ACYL-COA-BINDING DOMAIN-CONTAINING PROTEIN 6"/>
    <property type="match status" value="1"/>
</dbReference>
<dbReference type="Pfam" id="PF00887">
    <property type="entry name" value="ACBP"/>
    <property type="match status" value="1"/>
</dbReference>
<dbReference type="GeneID" id="63821532"/>
<dbReference type="PROSITE" id="PS50088">
    <property type="entry name" value="ANK_REPEAT"/>
    <property type="match status" value="1"/>
</dbReference>
<protein>
    <submittedName>
        <fullName evidence="6">Ankyrin</fullName>
    </submittedName>
</protein>
<dbReference type="Pfam" id="PF12796">
    <property type="entry name" value="Ank_2"/>
    <property type="match status" value="1"/>
</dbReference>
<dbReference type="InterPro" id="IPR036770">
    <property type="entry name" value="Ankyrin_rpt-contain_sf"/>
</dbReference>
<evidence type="ECO:0000256" key="3">
    <source>
        <dbReference type="ARBA" id="ARBA00023121"/>
    </source>
</evidence>
<name>A0A165DY83_9APHY</name>
<evidence type="ECO:0000313" key="6">
    <source>
        <dbReference type="EMBL" id="KZT05862.1"/>
    </source>
</evidence>
<evidence type="ECO:0000259" key="5">
    <source>
        <dbReference type="PROSITE" id="PS51228"/>
    </source>
</evidence>
<feature type="domain" description="ACB" evidence="5">
    <location>
        <begin position="10"/>
        <end position="101"/>
    </location>
</feature>
<dbReference type="AlphaFoldDB" id="A0A165DY83"/>
<keyword evidence="2 4" id="KW-0040">ANK repeat</keyword>
<dbReference type="Gene3D" id="1.20.80.10">
    <property type="match status" value="1"/>
</dbReference>
<dbReference type="InterPro" id="IPR002110">
    <property type="entry name" value="Ankyrin_rpt"/>
</dbReference>
<evidence type="ECO:0000313" key="7">
    <source>
        <dbReference type="Proteomes" id="UP000076871"/>
    </source>
</evidence>
<gene>
    <name evidence="6" type="ORF">LAESUDRAFT_654718</name>
</gene>
<keyword evidence="3" id="KW-0446">Lipid-binding</keyword>
<dbReference type="InterPro" id="IPR014352">
    <property type="entry name" value="FERM/acyl-CoA-bd_prot_sf"/>
</dbReference>
<keyword evidence="7" id="KW-1185">Reference proteome</keyword>
<dbReference type="OrthoDB" id="341259at2759"/>
<dbReference type="InParanoid" id="A0A165DY83"/>
<dbReference type="PROSITE" id="PS51228">
    <property type="entry name" value="ACB_2"/>
    <property type="match status" value="1"/>
</dbReference>
<dbReference type="SMART" id="SM00248">
    <property type="entry name" value="ANK"/>
    <property type="match status" value="1"/>
</dbReference>
<feature type="repeat" description="ANK" evidence="4">
    <location>
        <begin position="179"/>
        <end position="211"/>
    </location>
</feature>
<evidence type="ECO:0000256" key="4">
    <source>
        <dbReference type="PROSITE-ProRule" id="PRU00023"/>
    </source>
</evidence>
<proteinExistence type="predicted"/>
<dbReference type="PRINTS" id="PR00689">
    <property type="entry name" value="ACOABINDINGP"/>
</dbReference>
<dbReference type="PROSITE" id="PS50297">
    <property type="entry name" value="ANK_REP_REGION"/>
    <property type="match status" value="1"/>
</dbReference>
<organism evidence="6 7">
    <name type="scientific">Laetiporus sulphureus 93-53</name>
    <dbReference type="NCBI Taxonomy" id="1314785"/>
    <lineage>
        <taxon>Eukaryota</taxon>
        <taxon>Fungi</taxon>
        <taxon>Dikarya</taxon>
        <taxon>Basidiomycota</taxon>
        <taxon>Agaricomycotina</taxon>
        <taxon>Agaricomycetes</taxon>
        <taxon>Polyporales</taxon>
        <taxon>Laetiporus</taxon>
    </lineage>
</organism>
<dbReference type="SUPFAM" id="SSF48403">
    <property type="entry name" value="Ankyrin repeat"/>
    <property type="match status" value="1"/>
</dbReference>
<dbReference type="Gene3D" id="1.25.40.20">
    <property type="entry name" value="Ankyrin repeat-containing domain"/>
    <property type="match status" value="1"/>
</dbReference>
<dbReference type="SUPFAM" id="SSF47027">
    <property type="entry name" value="Acyl-CoA binding protein"/>
    <property type="match status" value="1"/>
</dbReference>
<dbReference type="InterPro" id="IPR035984">
    <property type="entry name" value="Acyl-CoA-binding_sf"/>
</dbReference>
<evidence type="ECO:0000256" key="2">
    <source>
        <dbReference type="ARBA" id="ARBA00023043"/>
    </source>
</evidence>
<accession>A0A165DY83</accession>
<dbReference type="STRING" id="1314785.A0A165DY83"/>
<dbReference type="PANTHER" id="PTHR24119">
    <property type="entry name" value="ACYL-COA-BINDING DOMAIN-CONTAINING PROTEIN 6"/>
    <property type="match status" value="1"/>
</dbReference>
<dbReference type="Proteomes" id="UP000076871">
    <property type="component" value="Unassembled WGS sequence"/>
</dbReference>
<evidence type="ECO:0000256" key="1">
    <source>
        <dbReference type="ARBA" id="ARBA00022737"/>
    </source>
</evidence>
<sequence>MSAPPPAYVPSQTFQDAASYLSSATMLSKVPNTVKLELYGLFKYLTVSHSPDALRPSIFDMTGRAKWDAWSAAGKTYSDRAPEAEARYLAIARELGWKEDMVPPEKAALIDDLDIVGEPSRDRGGGGGGMGNSVSVMDISGHEQSKTTLSRLAISGNVRDIASFLDENPDIDVNAADENGYTSLHLACDRGHVEIVRLLLSRGADPSIKDADDLPAVELAEISGHQDIVDILNSRGDKPG</sequence>
<dbReference type="GO" id="GO:0000062">
    <property type="term" value="F:fatty-acyl-CoA binding"/>
    <property type="evidence" value="ECO:0007669"/>
    <property type="project" value="InterPro"/>
</dbReference>
<reference evidence="6 7" key="1">
    <citation type="journal article" date="2016" name="Mol. Biol. Evol.">
        <title>Comparative Genomics of Early-Diverging Mushroom-Forming Fungi Provides Insights into the Origins of Lignocellulose Decay Capabilities.</title>
        <authorList>
            <person name="Nagy L.G."/>
            <person name="Riley R."/>
            <person name="Tritt A."/>
            <person name="Adam C."/>
            <person name="Daum C."/>
            <person name="Floudas D."/>
            <person name="Sun H."/>
            <person name="Yadav J.S."/>
            <person name="Pangilinan J."/>
            <person name="Larsson K.H."/>
            <person name="Matsuura K."/>
            <person name="Barry K."/>
            <person name="Labutti K."/>
            <person name="Kuo R."/>
            <person name="Ohm R.A."/>
            <person name="Bhattacharya S.S."/>
            <person name="Shirouzu T."/>
            <person name="Yoshinaga Y."/>
            <person name="Martin F.M."/>
            <person name="Grigoriev I.V."/>
            <person name="Hibbett D.S."/>
        </authorList>
    </citation>
    <scope>NUCLEOTIDE SEQUENCE [LARGE SCALE GENOMIC DNA]</scope>
    <source>
        <strain evidence="6 7">93-53</strain>
    </source>
</reference>
<keyword evidence="1" id="KW-0677">Repeat</keyword>
<dbReference type="EMBL" id="KV427627">
    <property type="protein sequence ID" value="KZT05862.1"/>
    <property type="molecule type" value="Genomic_DNA"/>
</dbReference>